<sequence>MNFLILSIIVQPAVNYLTNPGRDMALCLLFLLALTNSLKVERNHFQMLNVTPTTPVEQIKKSFKGVAMQLHPDRNTTTTSSEEYMKLVQIYRFLIDNNNREAYNRYGDLINSNPEKLRQMSPVEVLYVVFINSSTSLIGLCLAIFFYGNRRLNWAALNYELFCFAIDIYLRLSPTEMFFLWNLPILRYYTIFELIAFLRNFRIFFMYYPTIYGKDEGEGTSLMVALSILKNNSIAIKNVDDYMKTAKKLFPAIRNMPIMPHDTGSGDVSRKQEEAVTNDSAYNSSGVTAEEGEFYNTSLNGVYNRIKWDQRHVNSLLSQGEAATNPSSSLALLLVYLLPLVASMVLYY</sequence>
<keyword evidence="1" id="KW-0143">Chaperone</keyword>
<evidence type="ECO:0000256" key="2">
    <source>
        <dbReference type="SAM" id="Phobius"/>
    </source>
</evidence>
<proteinExistence type="predicted"/>
<dbReference type="PROSITE" id="PS50076">
    <property type="entry name" value="DNAJ_2"/>
    <property type="match status" value="1"/>
</dbReference>
<dbReference type="SUPFAM" id="SSF46565">
    <property type="entry name" value="Chaperone J-domain"/>
    <property type="match status" value="1"/>
</dbReference>
<dbReference type="SMART" id="SM00271">
    <property type="entry name" value="DnaJ"/>
    <property type="match status" value="1"/>
</dbReference>
<dbReference type="PANTHER" id="PTHR44360">
    <property type="entry name" value="DNAJ HOMOLOG SUBFAMILY B MEMBER 9"/>
    <property type="match status" value="1"/>
</dbReference>
<dbReference type="GO" id="GO:0051787">
    <property type="term" value="F:misfolded protein binding"/>
    <property type="evidence" value="ECO:0007669"/>
    <property type="project" value="TreeGrafter"/>
</dbReference>
<keyword evidence="5" id="KW-1185">Reference proteome</keyword>
<accession>A0AAD8PG39</accession>
<feature type="transmembrane region" description="Helical" evidence="2">
    <location>
        <begin position="330"/>
        <end position="347"/>
    </location>
</feature>
<dbReference type="EMBL" id="JAVEPI010000001">
    <property type="protein sequence ID" value="KAK1444590.1"/>
    <property type="molecule type" value="Genomic_DNA"/>
</dbReference>
<dbReference type="GO" id="GO:0036503">
    <property type="term" value="P:ERAD pathway"/>
    <property type="evidence" value="ECO:0007669"/>
    <property type="project" value="TreeGrafter"/>
</dbReference>
<dbReference type="PRINTS" id="PR00625">
    <property type="entry name" value="JDOMAIN"/>
</dbReference>
<comment type="caution">
    <text evidence="4">The sequence shown here is derived from an EMBL/GenBank/DDBJ whole genome shotgun (WGS) entry which is preliminary data.</text>
</comment>
<evidence type="ECO:0000313" key="5">
    <source>
        <dbReference type="Proteomes" id="UP001230268"/>
    </source>
</evidence>
<dbReference type="Gene3D" id="1.10.287.110">
    <property type="entry name" value="DnaJ domain"/>
    <property type="match status" value="1"/>
</dbReference>
<dbReference type="GO" id="GO:0005783">
    <property type="term" value="C:endoplasmic reticulum"/>
    <property type="evidence" value="ECO:0007669"/>
    <property type="project" value="TreeGrafter"/>
</dbReference>
<reference evidence="4" key="1">
    <citation type="submission" date="2023-08" db="EMBL/GenBank/DDBJ databases">
        <title>Draft sequence of the Babesia gibsoni genome.</title>
        <authorList>
            <person name="Yamagishi J.Y."/>
            <person name="Xuan X.X."/>
        </authorList>
    </citation>
    <scope>NUCLEOTIDE SEQUENCE</scope>
    <source>
        <strain evidence="4">Azabu</strain>
    </source>
</reference>
<dbReference type="InterPro" id="IPR036869">
    <property type="entry name" value="J_dom_sf"/>
</dbReference>
<feature type="transmembrane region" description="Helical" evidence="2">
    <location>
        <begin position="154"/>
        <end position="172"/>
    </location>
</feature>
<evidence type="ECO:0000256" key="1">
    <source>
        <dbReference type="ARBA" id="ARBA00023186"/>
    </source>
</evidence>
<feature type="transmembrane region" description="Helical" evidence="2">
    <location>
        <begin position="178"/>
        <end position="198"/>
    </location>
</feature>
<evidence type="ECO:0000313" key="4">
    <source>
        <dbReference type="EMBL" id="KAK1444590.1"/>
    </source>
</evidence>
<protein>
    <recommendedName>
        <fullName evidence="3">J domain-containing protein</fullName>
    </recommendedName>
</protein>
<organism evidence="4 5">
    <name type="scientific">Babesia gibsoni</name>
    <dbReference type="NCBI Taxonomy" id="33632"/>
    <lineage>
        <taxon>Eukaryota</taxon>
        <taxon>Sar</taxon>
        <taxon>Alveolata</taxon>
        <taxon>Apicomplexa</taxon>
        <taxon>Aconoidasida</taxon>
        <taxon>Piroplasmida</taxon>
        <taxon>Babesiidae</taxon>
        <taxon>Babesia</taxon>
    </lineage>
</organism>
<dbReference type="InterPro" id="IPR051948">
    <property type="entry name" value="Hsp70_co-chaperone_J-domain"/>
</dbReference>
<keyword evidence="2" id="KW-0812">Transmembrane</keyword>
<dbReference type="AlphaFoldDB" id="A0AAD8PG39"/>
<dbReference type="Pfam" id="PF00226">
    <property type="entry name" value="DnaJ"/>
    <property type="match status" value="1"/>
</dbReference>
<name>A0AAD8PG39_BABGI</name>
<keyword evidence="2" id="KW-1133">Transmembrane helix</keyword>
<dbReference type="InterPro" id="IPR001623">
    <property type="entry name" value="DnaJ_domain"/>
</dbReference>
<evidence type="ECO:0000259" key="3">
    <source>
        <dbReference type="PROSITE" id="PS50076"/>
    </source>
</evidence>
<dbReference type="PANTHER" id="PTHR44360:SF1">
    <property type="entry name" value="DNAJ HOMOLOG SUBFAMILY B MEMBER 9"/>
    <property type="match status" value="1"/>
</dbReference>
<dbReference type="GO" id="GO:0051087">
    <property type="term" value="F:protein-folding chaperone binding"/>
    <property type="evidence" value="ECO:0007669"/>
    <property type="project" value="TreeGrafter"/>
</dbReference>
<dbReference type="Proteomes" id="UP001230268">
    <property type="component" value="Unassembled WGS sequence"/>
</dbReference>
<keyword evidence="2" id="KW-0472">Membrane</keyword>
<dbReference type="CDD" id="cd06257">
    <property type="entry name" value="DnaJ"/>
    <property type="match status" value="1"/>
</dbReference>
<feature type="transmembrane region" description="Helical" evidence="2">
    <location>
        <begin position="125"/>
        <end position="147"/>
    </location>
</feature>
<gene>
    <name evidence="4" type="ORF">BgAZ_104960</name>
</gene>
<feature type="domain" description="J" evidence="3">
    <location>
        <begin position="43"/>
        <end position="107"/>
    </location>
</feature>